<dbReference type="RefSeq" id="WP_210512959.1">
    <property type="nucleotide sequence ID" value="NZ_JAFIDN010000011.1"/>
</dbReference>
<feature type="transmembrane region" description="Helical" evidence="1">
    <location>
        <begin position="172"/>
        <end position="192"/>
    </location>
</feature>
<keyword evidence="1" id="KW-0812">Transmembrane</keyword>
<dbReference type="Pfam" id="PF12412">
    <property type="entry name" value="DUF3667"/>
    <property type="match status" value="1"/>
</dbReference>
<dbReference type="InterPro" id="IPR022134">
    <property type="entry name" value="DUF3667"/>
</dbReference>
<accession>A0A8J7UWD1</accession>
<name>A0A8J7UWD1_9BACT</name>
<dbReference type="EMBL" id="JAFIDN010000011">
    <property type="protein sequence ID" value="MBP3193502.1"/>
    <property type="molecule type" value="Genomic_DNA"/>
</dbReference>
<proteinExistence type="predicted"/>
<feature type="transmembrane region" description="Helical" evidence="1">
    <location>
        <begin position="213"/>
        <end position="234"/>
    </location>
</feature>
<organism evidence="2 3">
    <name type="scientific">Natronogracilivirga saccharolytica</name>
    <dbReference type="NCBI Taxonomy" id="2812953"/>
    <lineage>
        <taxon>Bacteria</taxon>
        <taxon>Pseudomonadati</taxon>
        <taxon>Balneolota</taxon>
        <taxon>Balneolia</taxon>
        <taxon>Balneolales</taxon>
        <taxon>Cyclonatronaceae</taxon>
        <taxon>Natronogracilivirga</taxon>
    </lineage>
</organism>
<evidence type="ECO:0000256" key="1">
    <source>
        <dbReference type="SAM" id="Phobius"/>
    </source>
</evidence>
<keyword evidence="1" id="KW-0472">Membrane</keyword>
<keyword evidence="1" id="KW-1133">Transmembrane helix</keyword>
<feature type="transmembrane region" description="Helical" evidence="1">
    <location>
        <begin position="110"/>
        <end position="134"/>
    </location>
</feature>
<reference evidence="2" key="1">
    <citation type="submission" date="2021-02" db="EMBL/GenBank/DDBJ databases">
        <title>Natronogracilivirga saccharolytica gen. nov. sp. nov. a new anaerobic, haloalkiliphilic carbohydrate-fermenting bacterium from soda lake and proposing of Cyclonatronumiaceae fam. nov. in the phylum Balneolaeota.</title>
        <authorList>
            <person name="Zhilina T.N."/>
            <person name="Sorokin D.Y."/>
            <person name="Zavarzina D.G."/>
            <person name="Toshchakov S.V."/>
            <person name="Kublanov I.V."/>
        </authorList>
    </citation>
    <scope>NUCLEOTIDE SEQUENCE</scope>
    <source>
        <strain evidence="2">Z-1702</strain>
    </source>
</reference>
<dbReference type="AlphaFoldDB" id="A0A8J7UWD1"/>
<gene>
    <name evidence="2" type="ORF">NATSA_12575</name>
</gene>
<dbReference type="Proteomes" id="UP000673975">
    <property type="component" value="Unassembled WGS sequence"/>
</dbReference>
<evidence type="ECO:0000313" key="2">
    <source>
        <dbReference type="EMBL" id="MBP3193502.1"/>
    </source>
</evidence>
<sequence length="244" mass="27977">MKKLKIWEDGHVDVTETRRIQRVSVRSIAHSVMQFFNLERGLLLTIRDLALRPGTTIIRFLDADRFTYTNPFKYYLISVSIYLFLYYRVFDRESATDQPAPAIDDPVIQIFISYMNIWLVIFAFFVSLFSYLLFRKKTGFNLAENLVLNIAITAQIVLLTIIFMLIGLFNSAVINIISSSLLYAVTIFYTLFSYKQFFGQTWIKTVFKTVASVFLATLLILFLVLFAGIIHGFVGAYTSQAAAG</sequence>
<keyword evidence="3" id="KW-1185">Reference proteome</keyword>
<feature type="transmembrane region" description="Helical" evidence="1">
    <location>
        <begin position="146"/>
        <end position="166"/>
    </location>
</feature>
<comment type="caution">
    <text evidence="2">The sequence shown here is derived from an EMBL/GenBank/DDBJ whole genome shotgun (WGS) entry which is preliminary data.</text>
</comment>
<protein>
    <submittedName>
        <fullName evidence="2">DUF3667 domain-containing protein</fullName>
    </submittedName>
</protein>
<feature type="transmembrane region" description="Helical" evidence="1">
    <location>
        <begin position="72"/>
        <end position="90"/>
    </location>
</feature>
<evidence type="ECO:0000313" key="3">
    <source>
        <dbReference type="Proteomes" id="UP000673975"/>
    </source>
</evidence>